<organism evidence="2 3">
    <name type="scientific">Streptomyces thioluteus</name>
    <dbReference type="NCBI Taxonomy" id="66431"/>
    <lineage>
        <taxon>Bacteria</taxon>
        <taxon>Bacillati</taxon>
        <taxon>Actinomycetota</taxon>
        <taxon>Actinomycetes</taxon>
        <taxon>Kitasatosporales</taxon>
        <taxon>Streptomycetaceae</taxon>
        <taxon>Streptomyces</taxon>
    </lineage>
</organism>
<feature type="compositionally biased region" description="Basic and acidic residues" evidence="1">
    <location>
        <begin position="66"/>
        <end position="81"/>
    </location>
</feature>
<reference evidence="2 3" key="1">
    <citation type="journal article" date="2019" name="Int. J. Syst. Evol. Microbiol.">
        <title>The Global Catalogue of Microorganisms (GCM) 10K type strain sequencing project: providing services to taxonomists for standard genome sequencing and annotation.</title>
        <authorList>
            <consortium name="The Broad Institute Genomics Platform"/>
            <consortium name="The Broad Institute Genome Sequencing Center for Infectious Disease"/>
            <person name="Wu L."/>
            <person name="Ma J."/>
        </authorList>
    </citation>
    <scope>NUCLEOTIDE SEQUENCE [LARGE SCALE GENOMIC DNA]</scope>
    <source>
        <strain evidence="2 3">JCM 4087</strain>
    </source>
</reference>
<protein>
    <submittedName>
        <fullName evidence="2">Uncharacterized protein</fullName>
    </submittedName>
</protein>
<dbReference type="Proteomes" id="UP001501102">
    <property type="component" value="Unassembled WGS sequence"/>
</dbReference>
<accession>A0ABN3WLH5</accession>
<feature type="region of interest" description="Disordered" evidence="1">
    <location>
        <begin position="64"/>
        <end position="102"/>
    </location>
</feature>
<feature type="region of interest" description="Disordered" evidence="1">
    <location>
        <begin position="1"/>
        <end position="29"/>
    </location>
</feature>
<name>A0ABN3WLH5_STRTU</name>
<evidence type="ECO:0000313" key="2">
    <source>
        <dbReference type="EMBL" id="GAA2919315.1"/>
    </source>
</evidence>
<gene>
    <name evidence="2" type="ORF">GCM10020221_14470</name>
</gene>
<comment type="caution">
    <text evidence="2">The sequence shown here is derived from an EMBL/GenBank/DDBJ whole genome shotgun (WGS) entry which is preliminary data.</text>
</comment>
<proteinExistence type="predicted"/>
<keyword evidence="3" id="KW-1185">Reference proteome</keyword>
<evidence type="ECO:0000256" key="1">
    <source>
        <dbReference type="SAM" id="MobiDB-lite"/>
    </source>
</evidence>
<sequence>MGFAPVEGDTRCSSGTSGAAAGSRCCGTRPPVRETALVIDSPATWRRLVSGRLGTARRAQLQARSELWRYDPGDGRADPPRHPGGHASPAPCQRPDGTVEFL</sequence>
<evidence type="ECO:0000313" key="3">
    <source>
        <dbReference type="Proteomes" id="UP001501102"/>
    </source>
</evidence>
<feature type="compositionally biased region" description="Low complexity" evidence="1">
    <location>
        <begin position="11"/>
        <end position="29"/>
    </location>
</feature>
<dbReference type="EMBL" id="BAAAXZ010000054">
    <property type="protein sequence ID" value="GAA2919315.1"/>
    <property type="molecule type" value="Genomic_DNA"/>
</dbReference>